<dbReference type="EMBL" id="QOQK01000005">
    <property type="protein sequence ID" value="RCL85054.1"/>
    <property type="molecule type" value="Genomic_DNA"/>
</dbReference>
<comment type="caution">
    <text evidence="3">The sequence shown here is derived from an EMBL/GenBank/DDBJ whole genome shotgun (WGS) entry which is preliminary data.</text>
</comment>
<dbReference type="PRINTS" id="PR00081">
    <property type="entry name" value="GDHRDH"/>
</dbReference>
<evidence type="ECO:0000313" key="4">
    <source>
        <dbReference type="Proteomes" id="UP000252289"/>
    </source>
</evidence>
<dbReference type="AlphaFoldDB" id="A0A368EKC3"/>
<organism evidence="3 4">
    <name type="scientific">PS1 clade bacterium</name>
    <dbReference type="NCBI Taxonomy" id="2175152"/>
    <lineage>
        <taxon>Bacteria</taxon>
        <taxon>Pseudomonadati</taxon>
        <taxon>Pseudomonadota</taxon>
        <taxon>Alphaproteobacteria</taxon>
        <taxon>PS1 clade</taxon>
    </lineage>
</organism>
<evidence type="ECO:0000256" key="1">
    <source>
        <dbReference type="ARBA" id="ARBA00006484"/>
    </source>
</evidence>
<proteinExistence type="inferred from homology"/>
<protein>
    <submittedName>
        <fullName evidence="3">SDR family NAD(P)-dependent oxidoreductase</fullName>
    </submittedName>
</protein>
<dbReference type="PRINTS" id="PR00080">
    <property type="entry name" value="SDRFAMILY"/>
</dbReference>
<dbReference type="SUPFAM" id="SSF51735">
    <property type="entry name" value="NAD(P)-binding Rossmann-fold domains"/>
    <property type="match status" value="1"/>
</dbReference>
<dbReference type="InterPro" id="IPR020904">
    <property type="entry name" value="Sc_DH/Rdtase_CS"/>
</dbReference>
<dbReference type="FunFam" id="3.40.50.720:FF:000084">
    <property type="entry name" value="Short-chain dehydrogenase reductase"/>
    <property type="match status" value="1"/>
</dbReference>
<dbReference type="Pfam" id="PF13561">
    <property type="entry name" value="adh_short_C2"/>
    <property type="match status" value="1"/>
</dbReference>
<name>A0A368EKC3_9PROT</name>
<dbReference type="Proteomes" id="UP000252289">
    <property type="component" value="Unassembled WGS sequence"/>
</dbReference>
<dbReference type="InterPro" id="IPR036291">
    <property type="entry name" value="NAD(P)-bd_dom_sf"/>
</dbReference>
<dbReference type="Gene3D" id="3.40.50.720">
    <property type="entry name" value="NAD(P)-binding Rossmann-like Domain"/>
    <property type="match status" value="1"/>
</dbReference>
<comment type="similarity">
    <text evidence="1">Belongs to the short-chain dehydrogenases/reductases (SDR) family.</text>
</comment>
<evidence type="ECO:0000313" key="3">
    <source>
        <dbReference type="EMBL" id="RCL85054.1"/>
    </source>
</evidence>
<dbReference type="PROSITE" id="PS00061">
    <property type="entry name" value="ADH_SHORT"/>
    <property type="match status" value="1"/>
</dbReference>
<reference evidence="3 4" key="1">
    <citation type="journal article" date="2018" name="Microbiome">
        <title>Fine metagenomic profile of the Mediterranean stratified and mixed water columns revealed by assembly and recruitment.</title>
        <authorList>
            <person name="Haro-Moreno J.M."/>
            <person name="Lopez-Perez M."/>
            <person name="De La Torre J.R."/>
            <person name="Picazo A."/>
            <person name="Camacho A."/>
            <person name="Rodriguez-Valera F."/>
        </authorList>
    </citation>
    <scope>NUCLEOTIDE SEQUENCE [LARGE SCALE GENOMIC DNA]</scope>
    <source>
        <strain evidence="3">MED-G50</strain>
    </source>
</reference>
<gene>
    <name evidence="3" type="ORF">DBW64_02070</name>
</gene>
<accession>A0A368EKC3</accession>
<keyword evidence="2" id="KW-0560">Oxidoreductase</keyword>
<dbReference type="GO" id="GO:0016491">
    <property type="term" value="F:oxidoreductase activity"/>
    <property type="evidence" value="ECO:0007669"/>
    <property type="project" value="UniProtKB-KW"/>
</dbReference>
<evidence type="ECO:0000256" key="2">
    <source>
        <dbReference type="ARBA" id="ARBA00023002"/>
    </source>
</evidence>
<dbReference type="PANTHER" id="PTHR24321:SF15">
    <property type="entry name" value="OXIDOREDUCTASE UCPA"/>
    <property type="match status" value="1"/>
</dbReference>
<dbReference type="InterPro" id="IPR002347">
    <property type="entry name" value="SDR_fam"/>
</dbReference>
<dbReference type="PANTHER" id="PTHR24321">
    <property type="entry name" value="DEHYDROGENASES, SHORT CHAIN"/>
    <property type="match status" value="1"/>
</dbReference>
<sequence>MTRLANKVAIITGGTSGIGAGTVRRFVQEGAQVIFTGSNESKAEKVISETGAEFIKHQVQDAAGWESLMEHVSTKYGRLDIMFANAGTESGDASIEDVPLENWQNLLDINLTGVMLSAQHAVRAMRKNPDGPSGAIILNSSMNAYIPMGNYVTYSTTKGALIAMAKSVAMHCANQSLPIRCNSIHPGVVETEMISDVINGAPDPAAARAQFEGMAPLKRMAHVDEVAALVTYLVSDEAAFISGADYKIDGATTSGMMGV</sequence>